<sequence length="159" mass="17271">MAGLSDNVTGYIHFHDRQGEFYCWLNTTMMENRKVLTTSDLDGFDKRKLPSLGFQVEVVLVDYNGSLPPRQTSTTDGTESSNASSVAGSTTSNSTVPPPNPIKEPVSNEKDDVFSDSESEETASSKVDSMGLGTVSEFKAIVADASLFTYGDEDDYESE</sequence>
<evidence type="ECO:0000313" key="4">
    <source>
        <dbReference type="Proteomes" id="UP001180020"/>
    </source>
</evidence>
<feature type="compositionally biased region" description="Polar residues" evidence="1">
    <location>
        <begin position="69"/>
        <end position="88"/>
    </location>
</feature>
<dbReference type="GO" id="GO:0005829">
    <property type="term" value="C:cytosol"/>
    <property type="evidence" value="ECO:0007669"/>
    <property type="project" value="TreeGrafter"/>
</dbReference>
<proteinExistence type="predicted"/>
<dbReference type="InterPro" id="IPR051281">
    <property type="entry name" value="Dual-spec_lipid-protein_phosph"/>
</dbReference>
<comment type="caution">
    <text evidence="3">The sequence shown here is derived from an EMBL/GenBank/DDBJ whole genome shotgun (WGS) entry which is preliminary data.</text>
</comment>
<name>A0AAV9DW16_ACOCL</name>
<organism evidence="3 4">
    <name type="scientific">Acorus calamus</name>
    <name type="common">Sweet flag</name>
    <dbReference type="NCBI Taxonomy" id="4465"/>
    <lineage>
        <taxon>Eukaryota</taxon>
        <taxon>Viridiplantae</taxon>
        <taxon>Streptophyta</taxon>
        <taxon>Embryophyta</taxon>
        <taxon>Tracheophyta</taxon>
        <taxon>Spermatophyta</taxon>
        <taxon>Magnoliopsida</taxon>
        <taxon>Liliopsida</taxon>
        <taxon>Acoraceae</taxon>
        <taxon>Acorus</taxon>
    </lineage>
</organism>
<dbReference type="AlphaFoldDB" id="A0AAV9DW16"/>
<dbReference type="InterPro" id="IPR055183">
    <property type="entry name" value="PTEN2A/B_C2"/>
</dbReference>
<gene>
    <name evidence="3" type="ORF">QJS10_CPB11g00806</name>
</gene>
<dbReference type="Proteomes" id="UP001180020">
    <property type="component" value="Unassembled WGS sequence"/>
</dbReference>
<dbReference type="Pfam" id="PF22918">
    <property type="entry name" value="PTEN2_C2"/>
    <property type="match status" value="1"/>
</dbReference>
<evidence type="ECO:0000313" key="3">
    <source>
        <dbReference type="EMBL" id="KAK1304237.1"/>
    </source>
</evidence>
<feature type="domain" description="PTEN2A/B C2" evidence="2">
    <location>
        <begin position="12"/>
        <end position="64"/>
    </location>
</feature>
<reference evidence="3" key="2">
    <citation type="submission" date="2023-06" db="EMBL/GenBank/DDBJ databases">
        <authorList>
            <person name="Ma L."/>
            <person name="Liu K.-W."/>
            <person name="Li Z."/>
            <person name="Hsiao Y.-Y."/>
            <person name="Qi Y."/>
            <person name="Fu T."/>
            <person name="Tang G."/>
            <person name="Zhang D."/>
            <person name="Sun W.-H."/>
            <person name="Liu D.-K."/>
            <person name="Li Y."/>
            <person name="Chen G.-Z."/>
            <person name="Liu X.-D."/>
            <person name="Liao X.-Y."/>
            <person name="Jiang Y.-T."/>
            <person name="Yu X."/>
            <person name="Hao Y."/>
            <person name="Huang J."/>
            <person name="Zhao X.-W."/>
            <person name="Ke S."/>
            <person name="Chen Y.-Y."/>
            <person name="Wu W.-L."/>
            <person name="Hsu J.-L."/>
            <person name="Lin Y.-F."/>
            <person name="Huang M.-D."/>
            <person name="Li C.-Y."/>
            <person name="Huang L."/>
            <person name="Wang Z.-W."/>
            <person name="Zhao X."/>
            <person name="Zhong W.-Y."/>
            <person name="Peng D.-H."/>
            <person name="Ahmad S."/>
            <person name="Lan S."/>
            <person name="Zhang J.-S."/>
            <person name="Tsai W.-C."/>
            <person name="Van De Peer Y."/>
            <person name="Liu Z.-J."/>
        </authorList>
    </citation>
    <scope>NUCLEOTIDE SEQUENCE</scope>
    <source>
        <strain evidence="3">CP</strain>
        <tissue evidence="3">Leaves</tissue>
    </source>
</reference>
<dbReference type="PANTHER" id="PTHR12305:SF96">
    <property type="entry name" value="PHOSPHATIDYLINOSITOL 3,4,5-TRISPHOSPHATE 3-PHOSPHATASE AND PROTEIN-TYROSINE-PHOSPHATASE PTEN2A"/>
    <property type="match status" value="1"/>
</dbReference>
<feature type="region of interest" description="Disordered" evidence="1">
    <location>
        <begin position="65"/>
        <end position="130"/>
    </location>
</feature>
<evidence type="ECO:0000256" key="1">
    <source>
        <dbReference type="SAM" id="MobiDB-lite"/>
    </source>
</evidence>
<reference evidence="3" key="1">
    <citation type="journal article" date="2023" name="Nat. Commun.">
        <title>Diploid and tetraploid genomes of Acorus and the evolution of monocots.</title>
        <authorList>
            <person name="Ma L."/>
            <person name="Liu K.W."/>
            <person name="Li Z."/>
            <person name="Hsiao Y.Y."/>
            <person name="Qi Y."/>
            <person name="Fu T."/>
            <person name="Tang G.D."/>
            <person name="Zhang D."/>
            <person name="Sun W.H."/>
            <person name="Liu D.K."/>
            <person name="Li Y."/>
            <person name="Chen G.Z."/>
            <person name="Liu X.D."/>
            <person name="Liao X.Y."/>
            <person name="Jiang Y.T."/>
            <person name="Yu X."/>
            <person name="Hao Y."/>
            <person name="Huang J."/>
            <person name="Zhao X.W."/>
            <person name="Ke S."/>
            <person name="Chen Y.Y."/>
            <person name="Wu W.L."/>
            <person name="Hsu J.L."/>
            <person name="Lin Y.F."/>
            <person name="Huang M.D."/>
            <person name="Li C.Y."/>
            <person name="Huang L."/>
            <person name="Wang Z.W."/>
            <person name="Zhao X."/>
            <person name="Zhong W.Y."/>
            <person name="Peng D.H."/>
            <person name="Ahmad S."/>
            <person name="Lan S."/>
            <person name="Zhang J.S."/>
            <person name="Tsai W.C."/>
            <person name="Van de Peer Y."/>
            <person name="Liu Z.J."/>
        </authorList>
    </citation>
    <scope>NUCLEOTIDE SEQUENCE</scope>
    <source>
        <strain evidence="3">CP</strain>
    </source>
</reference>
<evidence type="ECO:0000259" key="2">
    <source>
        <dbReference type="Pfam" id="PF22918"/>
    </source>
</evidence>
<dbReference type="EMBL" id="JAUJYO010000011">
    <property type="protein sequence ID" value="KAK1304237.1"/>
    <property type="molecule type" value="Genomic_DNA"/>
</dbReference>
<keyword evidence="4" id="KW-1185">Reference proteome</keyword>
<dbReference type="PANTHER" id="PTHR12305">
    <property type="entry name" value="PHOSPHATASE WITH HOMOLOGY TO TENSIN"/>
    <property type="match status" value="1"/>
</dbReference>
<dbReference type="GO" id="GO:0016314">
    <property type="term" value="F:phosphatidylinositol-3,4,5-trisphosphate 3-phosphatase activity"/>
    <property type="evidence" value="ECO:0007669"/>
    <property type="project" value="TreeGrafter"/>
</dbReference>
<protein>
    <recommendedName>
        <fullName evidence="2">PTEN2A/B C2 domain-containing protein</fullName>
    </recommendedName>
</protein>
<accession>A0AAV9DW16</accession>